<dbReference type="InterPro" id="IPR013148">
    <property type="entry name" value="Glyco_hydro_32_N"/>
</dbReference>
<evidence type="ECO:0000256" key="1">
    <source>
        <dbReference type="ARBA" id="ARBA00009902"/>
    </source>
</evidence>
<dbReference type="AlphaFoldDB" id="A0AAU9TWW9"/>
<dbReference type="CDD" id="cd08996">
    <property type="entry name" value="GH32_FFase"/>
    <property type="match status" value="1"/>
</dbReference>
<evidence type="ECO:0000313" key="6">
    <source>
        <dbReference type="EMBL" id="CAH2091651.1"/>
    </source>
</evidence>
<dbReference type="PANTHER" id="PTHR43101">
    <property type="entry name" value="BETA-FRUCTOSIDASE"/>
    <property type="match status" value="1"/>
</dbReference>
<protein>
    <recommendedName>
        <fullName evidence="5">Glycosyl hydrolase family 32 N-terminal domain-containing protein</fullName>
    </recommendedName>
</protein>
<evidence type="ECO:0000256" key="3">
    <source>
        <dbReference type="ARBA" id="ARBA00023295"/>
    </source>
</evidence>
<dbReference type="PANTHER" id="PTHR43101:SF1">
    <property type="entry name" value="BETA-FRUCTOSIDASE"/>
    <property type="match status" value="1"/>
</dbReference>
<comment type="caution">
    <text evidence="6">The sequence shown here is derived from an EMBL/GenBank/DDBJ whole genome shotgun (WGS) entry which is preliminary data.</text>
</comment>
<gene>
    <name evidence="6" type="ORF">EEDITHA_LOCUS7498</name>
</gene>
<feature type="domain" description="Glycosyl hydrolase family 32 N-terminal" evidence="5">
    <location>
        <begin position="30"/>
        <end position="137"/>
    </location>
</feature>
<organism evidence="6 7">
    <name type="scientific">Euphydryas editha</name>
    <name type="common">Edith's checkerspot</name>
    <dbReference type="NCBI Taxonomy" id="104508"/>
    <lineage>
        <taxon>Eukaryota</taxon>
        <taxon>Metazoa</taxon>
        <taxon>Ecdysozoa</taxon>
        <taxon>Arthropoda</taxon>
        <taxon>Hexapoda</taxon>
        <taxon>Insecta</taxon>
        <taxon>Pterygota</taxon>
        <taxon>Neoptera</taxon>
        <taxon>Endopterygota</taxon>
        <taxon>Lepidoptera</taxon>
        <taxon>Glossata</taxon>
        <taxon>Ditrysia</taxon>
        <taxon>Papilionoidea</taxon>
        <taxon>Nymphalidae</taxon>
        <taxon>Nymphalinae</taxon>
        <taxon>Euphydryas</taxon>
    </lineage>
</organism>
<proteinExistence type="inferred from homology"/>
<comment type="similarity">
    <text evidence="1">Belongs to the glycosyl hydrolase 32 family.</text>
</comment>
<keyword evidence="4" id="KW-0732">Signal</keyword>
<dbReference type="GO" id="GO:0005975">
    <property type="term" value="P:carbohydrate metabolic process"/>
    <property type="evidence" value="ECO:0007669"/>
    <property type="project" value="InterPro"/>
</dbReference>
<name>A0AAU9TWW9_EUPED</name>
<dbReference type="GO" id="GO:0004553">
    <property type="term" value="F:hydrolase activity, hydrolyzing O-glycosyl compounds"/>
    <property type="evidence" value="ECO:0007669"/>
    <property type="project" value="InterPro"/>
</dbReference>
<keyword evidence="3" id="KW-0326">Glycosidase</keyword>
<feature type="chain" id="PRO_5043852136" description="Glycosyl hydrolase family 32 N-terminal domain-containing protein" evidence="4">
    <location>
        <begin position="20"/>
        <end position="150"/>
    </location>
</feature>
<sequence>MHTFCYILIVFTSFFKIYAEVNDRYYPRYHLAPPRGWMNDPNGFCKFKNEYHLFYQHNPDSSLAPGDISWGHAKSKDLFHWEHLPIAMRPDQDYDRSGVFSGSAIVENDTMYLFYTGHVNHPGQSPDHEEHQALAGAQMESLLLNIKTIL</sequence>
<dbReference type="EMBL" id="CAKOGL010000011">
    <property type="protein sequence ID" value="CAH2091651.1"/>
    <property type="molecule type" value="Genomic_DNA"/>
</dbReference>
<evidence type="ECO:0000256" key="2">
    <source>
        <dbReference type="ARBA" id="ARBA00022801"/>
    </source>
</evidence>
<evidence type="ECO:0000256" key="4">
    <source>
        <dbReference type="SAM" id="SignalP"/>
    </source>
</evidence>
<evidence type="ECO:0000313" key="7">
    <source>
        <dbReference type="Proteomes" id="UP001153954"/>
    </source>
</evidence>
<dbReference type="InterPro" id="IPR051214">
    <property type="entry name" value="GH32_Enzymes"/>
</dbReference>
<dbReference type="Proteomes" id="UP001153954">
    <property type="component" value="Unassembled WGS sequence"/>
</dbReference>
<evidence type="ECO:0000259" key="5">
    <source>
        <dbReference type="Pfam" id="PF00251"/>
    </source>
</evidence>
<dbReference type="InterPro" id="IPR023296">
    <property type="entry name" value="Glyco_hydro_beta-prop_sf"/>
</dbReference>
<feature type="signal peptide" evidence="4">
    <location>
        <begin position="1"/>
        <end position="19"/>
    </location>
</feature>
<dbReference type="PROSITE" id="PS00609">
    <property type="entry name" value="GLYCOSYL_HYDROL_F32"/>
    <property type="match status" value="1"/>
</dbReference>
<accession>A0AAU9TWW9</accession>
<dbReference type="SUPFAM" id="SSF75005">
    <property type="entry name" value="Arabinanase/levansucrase/invertase"/>
    <property type="match status" value="1"/>
</dbReference>
<keyword evidence="2" id="KW-0378">Hydrolase</keyword>
<dbReference type="InterPro" id="IPR018053">
    <property type="entry name" value="Glyco_hydro_32_AS"/>
</dbReference>
<keyword evidence="7" id="KW-1185">Reference proteome</keyword>
<reference evidence="6" key="1">
    <citation type="submission" date="2022-03" db="EMBL/GenBank/DDBJ databases">
        <authorList>
            <person name="Tunstrom K."/>
        </authorList>
    </citation>
    <scope>NUCLEOTIDE SEQUENCE</scope>
</reference>
<dbReference type="Pfam" id="PF00251">
    <property type="entry name" value="Glyco_hydro_32N"/>
    <property type="match status" value="1"/>
</dbReference>
<dbReference type="Gene3D" id="2.115.10.20">
    <property type="entry name" value="Glycosyl hydrolase domain, family 43"/>
    <property type="match status" value="1"/>
</dbReference>